<gene>
    <name evidence="1" type="ORF">IBL28_19640</name>
</gene>
<protein>
    <submittedName>
        <fullName evidence="1">DUF4280 domain-containing protein</fullName>
    </submittedName>
</protein>
<keyword evidence="2" id="KW-1185">Reference proteome</keyword>
<reference evidence="1 2" key="1">
    <citation type="submission" date="2020-09" db="EMBL/GenBank/DDBJ databases">
        <title>Sinomicrobium weinanense sp. nov., a halophilic bacteria isolated from saline-alkali soil.</title>
        <authorList>
            <person name="Wu P."/>
            <person name="Ren H."/>
            <person name="Mei Y."/>
            <person name="Liang Y."/>
            <person name="Chen Z."/>
        </authorList>
    </citation>
    <scope>NUCLEOTIDE SEQUENCE [LARGE SCALE GENOMIC DNA]</scope>
    <source>
        <strain evidence="1 2">FJxs</strain>
    </source>
</reference>
<dbReference type="Proteomes" id="UP000653730">
    <property type="component" value="Unassembled WGS sequence"/>
</dbReference>
<dbReference type="InterPro" id="IPR025460">
    <property type="entry name" value="DUF4280"/>
</dbReference>
<name>A0A926JVZ0_9FLAO</name>
<dbReference type="Gene3D" id="1.10.530.10">
    <property type="match status" value="1"/>
</dbReference>
<comment type="caution">
    <text evidence="1">The sequence shown here is derived from an EMBL/GenBank/DDBJ whole genome shotgun (WGS) entry which is preliminary data.</text>
</comment>
<dbReference type="AlphaFoldDB" id="A0A926JVZ0"/>
<dbReference type="Pfam" id="PF14107">
    <property type="entry name" value="DUF4280"/>
    <property type="match status" value="1"/>
</dbReference>
<proteinExistence type="predicted"/>
<dbReference type="CDD" id="cd00736">
    <property type="entry name" value="lambda_lys-like"/>
    <property type="match status" value="1"/>
</dbReference>
<evidence type="ECO:0000313" key="1">
    <source>
        <dbReference type="EMBL" id="MBC9798192.1"/>
    </source>
</evidence>
<sequence length="1254" mass="141916">MSTTTEEKSAIEEKEAKNTGILVCKGAICQCDQGSIPAQLKVTSQDKVSINDASGQDKILATDADRDFEGLKFGVCKYLTAQNNGKKTDCAYKFPEKWKDAYENADVHGHLPLLEKATLECVYTGKISVLFHGQAQQLSAANVAHADENLSDDLHEGEEQEALKEEVPLKRVAVKTIALKEKPRKQKNGTPQKIWLQKGETCHFSVFGYYNMGNSYTKNPNEKEAGQIGWVVSEGHGEKFGKQLAIYRNTGKEFEIHFEEPGNYRVTAYGREFKDDGVTPNWEDKKPSIDVVVEENQLQGVKGISEGNKKVPHSFVADYKYKPTQEEQNRIRWATYDSNGILIGDKEEGKAGYSKIFEANGTYTVKVWLEGQKEEAKTHSITIKDNAVLGIKASSTVIRPGEDVTFSVSKMRFSDKVTDEETAAIKWQLGRRPYDEADGKQKFTKTFHDLGDYVVEASTVFEGQNASKKYDGKGSDSAKITVTRNEVKGIEITKQPKIGSTGEFKADELIFPDLKGTEKVHWKLFRDGKEILGFQNKGQNKGLRVDHLHKGKYTLKAWITDEKQAATLNFEAIECEITEGQWADNDGSKIRKAGVDQEVTVYVKHIGLKGEKVDIQVFDIDFTGHNIVYEQKGLVVDQETEFKHSFVITKDIWQKIEEQGASGNIFKEAYGELYFKITPQDADLKIKGDSHKESYPSRYRLIVKKSVNVIDQYFTDSPDTKKYKHIHKDDPFFYKLYLTNMVGEKVDVYFFELKERHSFLKTNQKLSWKEITEKFKEDRCIHVEKDAQINNKGELLIKVPPEGLSTEGTSSKLMALVKIDDKIGFYSNPIVVFKQKSHKEHCRESENYVMVEKAFEPKTEEKGVCECEAKVRAFLRMLRIGEGTSDEGGYTRIVGGSSFKDHGKDMSTHPDVYISKHDSTAAGAYQITRTNWNSNPLKFWRTTDEKWLAYKRKHNLESFSKKAQDAYGAFLVISKKKAINEIKNGHIKEAINKCANEWASLPGAGYGQREEKLTTLLNEYDKYLKEELAGKTSLHIEEGFLKEIFGIECCSDEQAVLGDMNKYKIEIDKFTFSKVMISNTSNKYGYNIYDKGKLIKTYILEKNDHNLLPFTETGPNWGRYGARDKGGDNWIDEKVAAAFYGFLYSLPKNGFSGTLYYNDISANDSRNIGHSGHKIGNDIDIRYPGSANSQGEVLWSAAMKTYGTEDKFVTVLENILGIATKWGFNKNYAYKTSIKNTTGKATAIHKNHFHLGLR</sequence>
<organism evidence="1 2">
    <name type="scientific">Sinomicrobium weinanense</name>
    <dbReference type="NCBI Taxonomy" id="2842200"/>
    <lineage>
        <taxon>Bacteria</taxon>
        <taxon>Pseudomonadati</taxon>
        <taxon>Bacteroidota</taxon>
        <taxon>Flavobacteriia</taxon>
        <taxon>Flavobacteriales</taxon>
        <taxon>Flavobacteriaceae</taxon>
        <taxon>Sinomicrobium</taxon>
    </lineage>
</organism>
<evidence type="ECO:0000313" key="2">
    <source>
        <dbReference type="Proteomes" id="UP000653730"/>
    </source>
</evidence>
<dbReference type="EMBL" id="JACVDC010000094">
    <property type="protein sequence ID" value="MBC9798192.1"/>
    <property type="molecule type" value="Genomic_DNA"/>
</dbReference>
<dbReference type="SUPFAM" id="SSF53955">
    <property type="entry name" value="Lysozyme-like"/>
    <property type="match status" value="1"/>
</dbReference>
<dbReference type="InterPro" id="IPR023346">
    <property type="entry name" value="Lysozyme-like_dom_sf"/>
</dbReference>
<accession>A0A926JVZ0</accession>
<dbReference type="RefSeq" id="WP_187967316.1">
    <property type="nucleotide sequence ID" value="NZ_JACVDC010000094.1"/>
</dbReference>